<dbReference type="RefSeq" id="WP_203191639.1">
    <property type="nucleotide sequence ID" value="NZ_CP063362.1"/>
</dbReference>
<dbReference type="Proteomes" id="UP000596427">
    <property type="component" value="Chromosome"/>
</dbReference>
<evidence type="ECO:0000313" key="2">
    <source>
        <dbReference type="Proteomes" id="UP000596427"/>
    </source>
</evidence>
<evidence type="ECO:0000313" key="1">
    <source>
        <dbReference type="EMBL" id="QRG04762.1"/>
    </source>
</evidence>
<proteinExistence type="predicted"/>
<organism evidence="1 2">
    <name type="scientific">Xanthobacter dioxanivorans</name>
    <dbReference type="NCBI Taxonomy" id="2528964"/>
    <lineage>
        <taxon>Bacteria</taxon>
        <taxon>Pseudomonadati</taxon>
        <taxon>Pseudomonadota</taxon>
        <taxon>Alphaproteobacteria</taxon>
        <taxon>Hyphomicrobiales</taxon>
        <taxon>Xanthobacteraceae</taxon>
        <taxon>Xanthobacter</taxon>
    </lineage>
</organism>
<keyword evidence="2" id="KW-1185">Reference proteome</keyword>
<protein>
    <submittedName>
        <fullName evidence="1">Uncharacterized protein</fullName>
    </submittedName>
</protein>
<dbReference type="EMBL" id="CP063362">
    <property type="protein sequence ID" value="QRG04762.1"/>
    <property type="molecule type" value="Genomic_DNA"/>
</dbReference>
<sequence length="93" mass="10402">MAEDHFLQRLRDLARHMAQSGRYCSWRLILIELRFMRGIREAALCFGDTDIRAELDTLCRQAQKQRALRTLPLPAASVPASDSLPAGLAAAAH</sequence>
<name>A0A974SGW5_9HYPH</name>
<reference evidence="1 2" key="1">
    <citation type="submission" date="2020-10" db="EMBL/GenBank/DDBJ databases">
        <title>Degradation of 1,4-Dioxane by Xanthobacter sp. YN2, via a Novel Group-2 Soluble Di-Iron Monooxygenase.</title>
        <authorList>
            <person name="Ma F."/>
            <person name="Wang Y."/>
            <person name="Yang J."/>
            <person name="Guo H."/>
            <person name="Su D."/>
            <person name="Yu L."/>
        </authorList>
    </citation>
    <scope>NUCLEOTIDE SEQUENCE [LARGE SCALE GENOMIC DNA]</scope>
    <source>
        <strain evidence="1 2">YN2</strain>
    </source>
</reference>
<dbReference type="AlphaFoldDB" id="A0A974SGW5"/>
<gene>
    <name evidence="1" type="ORF">EZH22_16510</name>
</gene>
<dbReference type="KEGG" id="xdi:EZH22_16510"/>
<accession>A0A974SGW5</accession>